<dbReference type="InterPro" id="IPR033458">
    <property type="entry name" value="DUF5134"/>
</dbReference>
<feature type="transmembrane region" description="Helical" evidence="1">
    <location>
        <begin position="56"/>
        <end position="87"/>
    </location>
</feature>
<evidence type="ECO:0000256" key="1">
    <source>
        <dbReference type="SAM" id="Phobius"/>
    </source>
</evidence>
<gene>
    <name evidence="2" type="ordered locus">Caci_1127</name>
</gene>
<keyword evidence="1" id="KW-0472">Membrane</keyword>
<organism evidence="2 3">
    <name type="scientific">Catenulispora acidiphila (strain DSM 44928 / JCM 14897 / NBRC 102108 / NRRL B-24433 / ID139908)</name>
    <dbReference type="NCBI Taxonomy" id="479433"/>
    <lineage>
        <taxon>Bacteria</taxon>
        <taxon>Bacillati</taxon>
        <taxon>Actinomycetota</taxon>
        <taxon>Actinomycetes</taxon>
        <taxon>Catenulisporales</taxon>
        <taxon>Catenulisporaceae</taxon>
        <taxon>Catenulispora</taxon>
    </lineage>
</organism>
<name>C7Q5V6_CATAD</name>
<sequence length="199" mass="20318">MPGMGMGSRGGSAVVVLAELALFWSATLIHVLRLLAPTRLPDTDRPADAGHAVMGAGMTLMVFPGISVGTLHAAAACFAVLGAAYLARAALRRGSTQHRCQNAAIGAGQGSMAYMLAAPTHPPTWVPLGVAGVLTACAVVHGRRLIDARHRHGYSDIYAHSEGEGATATATAAPRILVTVPHIGALVMTLAMAAMVGIV</sequence>
<evidence type="ECO:0000313" key="2">
    <source>
        <dbReference type="EMBL" id="ACU70053.1"/>
    </source>
</evidence>
<dbReference type="KEGG" id="cai:Caci_1127"/>
<accession>C7Q5V6</accession>
<proteinExistence type="predicted"/>
<feature type="transmembrane region" description="Helical" evidence="1">
    <location>
        <begin position="176"/>
        <end position="198"/>
    </location>
</feature>
<keyword evidence="3" id="KW-1185">Reference proteome</keyword>
<evidence type="ECO:0000313" key="3">
    <source>
        <dbReference type="Proteomes" id="UP000000851"/>
    </source>
</evidence>
<dbReference type="Proteomes" id="UP000000851">
    <property type="component" value="Chromosome"/>
</dbReference>
<reference evidence="2 3" key="1">
    <citation type="journal article" date="2009" name="Stand. Genomic Sci.">
        <title>Complete genome sequence of Catenulispora acidiphila type strain (ID 139908).</title>
        <authorList>
            <person name="Copeland A."/>
            <person name="Lapidus A."/>
            <person name="Glavina Del Rio T."/>
            <person name="Nolan M."/>
            <person name="Lucas S."/>
            <person name="Chen F."/>
            <person name="Tice H."/>
            <person name="Cheng J.F."/>
            <person name="Bruce D."/>
            <person name="Goodwin L."/>
            <person name="Pitluck S."/>
            <person name="Mikhailova N."/>
            <person name="Pati A."/>
            <person name="Ivanova N."/>
            <person name="Mavromatis K."/>
            <person name="Chen A."/>
            <person name="Palaniappan K."/>
            <person name="Chain P."/>
            <person name="Land M."/>
            <person name="Hauser L."/>
            <person name="Chang Y.J."/>
            <person name="Jeffries C.D."/>
            <person name="Chertkov O."/>
            <person name="Brettin T."/>
            <person name="Detter J.C."/>
            <person name="Han C."/>
            <person name="Ali Z."/>
            <person name="Tindall B.J."/>
            <person name="Goker M."/>
            <person name="Bristow J."/>
            <person name="Eisen J.A."/>
            <person name="Markowitz V."/>
            <person name="Hugenholtz P."/>
            <person name="Kyrpides N.C."/>
            <person name="Klenk H.P."/>
        </authorList>
    </citation>
    <scope>NUCLEOTIDE SEQUENCE [LARGE SCALE GENOMIC DNA]</scope>
    <source>
        <strain evidence="3">DSM 44928 / JCM 14897 / NBRC 102108 / NRRL B-24433 / ID139908</strain>
    </source>
</reference>
<keyword evidence="1" id="KW-1133">Transmembrane helix</keyword>
<dbReference type="Pfam" id="PF17197">
    <property type="entry name" value="DUF5134"/>
    <property type="match status" value="1"/>
</dbReference>
<protein>
    <submittedName>
        <fullName evidence="2">Uncharacterized protein</fullName>
    </submittedName>
</protein>
<feature type="transmembrane region" description="Helical" evidence="1">
    <location>
        <begin position="12"/>
        <end position="36"/>
    </location>
</feature>
<dbReference type="EMBL" id="CP001700">
    <property type="protein sequence ID" value="ACU70053.1"/>
    <property type="molecule type" value="Genomic_DNA"/>
</dbReference>
<dbReference type="InParanoid" id="C7Q5V6"/>
<dbReference type="HOGENOM" id="CLU_1370033_0_0_11"/>
<dbReference type="AlphaFoldDB" id="C7Q5V6"/>
<keyword evidence="1" id="KW-0812">Transmembrane</keyword>